<dbReference type="FunFam" id="3.30.2130.10:FF:000002">
    <property type="entry name" value="Aspartokinase"/>
    <property type="match status" value="1"/>
</dbReference>
<evidence type="ECO:0000256" key="7">
    <source>
        <dbReference type="ARBA" id="ARBA00022679"/>
    </source>
</evidence>
<evidence type="ECO:0000256" key="8">
    <source>
        <dbReference type="ARBA" id="ARBA00022741"/>
    </source>
</evidence>
<dbReference type="OrthoDB" id="9799110at2"/>
<dbReference type="CDD" id="cd04261">
    <property type="entry name" value="AAK_AKii-LysC-BS"/>
    <property type="match status" value="1"/>
</dbReference>
<comment type="catalytic activity">
    <reaction evidence="12">
        <text>L-aspartate + ATP = 4-phospho-L-aspartate + ADP</text>
        <dbReference type="Rhea" id="RHEA:23776"/>
        <dbReference type="ChEBI" id="CHEBI:29991"/>
        <dbReference type="ChEBI" id="CHEBI:30616"/>
        <dbReference type="ChEBI" id="CHEBI:57535"/>
        <dbReference type="ChEBI" id="CHEBI:456216"/>
        <dbReference type="EC" id="2.7.2.4"/>
    </reaction>
</comment>
<evidence type="ECO:0000256" key="14">
    <source>
        <dbReference type="SAM" id="MobiDB-lite"/>
    </source>
</evidence>
<protein>
    <recommendedName>
        <fullName evidence="5">aspartate kinase</fullName>
        <ecNumber evidence="5">2.7.2.4</ecNumber>
    </recommendedName>
</protein>
<evidence type="ECO:0000256" key="5">
    <source>
        <dbReference type="ARBA" id="ARBA00013059"/>
    </source>
</evidence>
<dbReference type="CDD" id="cd04936">
    <property type="entry name" value="ACT_AKii-LysC-BS-like_2"/>
    <property type="match status" value="2"/>
</dbReference>
<dbReference type="FunFam" id="3.40.1160.10:FF:000002">
    <property type="entry name" value="Aspartokinase"/>
    <property type="match status" value="1"/>
</dbReference>
<dbReference type="NCBIfam" id="TIGR00657">
    <property type="entry name" value="asp_kinases"/>
    <property type="match status" value="1"/>
</dbReference>
<evidence type="ECO:0000256" key="1">
    <source>
        <dbReference type="ARBA" id="ARBA00004766"/>
    </source>
</evidence>
<dbReference type="EMBL" id="CP036426">
    <property type="protein sequence ID" value="QDV33189.1"/>
    <property type="molecule type" value="Genomic_DNA"/>
</dbReference>
<evidence type="ECO:0000256" key="4">
    <source>
        <dbReference type="ARBA" id="ARBA00010122"/>
    </source>
</evidence>
<comment type="pathway">
    <text evidence="1 13">Amino-acid biosynthesis; L-lysine biosynthesis via DAP pathway; (S)-tetrahydrodipicolinate from L-aspartate: step 1/4.</text>
</comment>
<dbReference type="CDD" id="cd04913">
    <property type="entry name" value="ACT_AKii-LysC-BS-like_1"/>
    <property type="match status" value="2"/>
</dbReference>
<evidence type="ECO:0000256" key="3">
    <source>
        <dbReference type="ARBA" id="ARBA00005139"/>
    </source>
</evidence>
<feature type="region of interest" description="Disordered" evidence="14">
    <location>
        <begin position="412"/>
        <end position="434"/>
    </location>
</feature>
<dbReference type="PANTHER" id="PTHR21499">
    <property type="entry name" value="ASPARTATE KINASE"/>
    <property type="match status" value="1"/>
</dbReference>
<organism evidence="16 17">
    <name type="scientific">Tautonia plasticadhaerens</name>
    <dbReference type="NCBI Taxonomy" id="2527974"/>
    <lineage>
        <taxon>Bacteria</taxon>
        <taxon>Pseudomonadati</taxon>
        <taxon>Planctomycetota</taxon>
        <taxon>Planctomycetia</taxon>
        <taxon>Isosphaerales</taxon>
        <taxon>Isosphaeraceae</taxon>
        <taxon>Tautonia</taxon>
    </lineage>
</organism>
<dbReference type="KEGG" id="tpla:ElP_10310"/>
<dbReference type="Pfam" id="PF00696">
    <property type="entry name" value="AA_kinase"/>
    <property type="match status" value="1"/>
</dbReference>
<dbReference type="UniPathway" id="UPA00050">
    <property type="reaction ID" value="UER00461"/>
</dbReference>
<dbReference type="GO" id="GO:0009090">
    <property type="term" value="P:homoserine biosynthetic process"/>
    <property type="evidence" value="ECO:0007669"/>
    <property type="project" value="TreeGrafter"/>
</dbReference>
<keyword evidence="11" id="KW-0457">Lysine biosynthesis</keyword>
<dbReference type="NCBIfam" id="NF005154">
    <property type="entry name" value="PRK06635.1-2"/>
    <property type="match status" value="1"/>
</dbReference>
<reference evidence="16 17" key="1">
    <citation type="submission" date="2019-02" db="EMBL/GenBank/DDBJ databases">
        <title>Deep-cultivation of Planctomycetes and their phenomic and genomic characterization uncovers novel biology.</title>
        <authorList>
            <person name="Wiegand S."/>
            <person name="Jogler M."/>
            <person name="Boedeker C."/>
            <person name="Pinto D."/>
            <person name="Vollmers J."/>
            <person name="Rivas-Marin E."/>
            <person name="Kohn T."/>
            <person name="Peeters S.H."/>
            <person name="Heuer A."/>
            <person name="Rast P."/>
            <person name="Oberbeckmann S."/>
            <person name="Bunk B."/>
            <person name="Jeske O."/>
            <person name="Meyerdierks A."/>
            <person name="Storesund J.E."/>
            <person name="Kallscheuer N."/>
            <person name="Luecker S."/>
            <person name="Lage O.M."/>
            <person name="Pohl T."/>
            <person name="Merkel B.J."/>
            <person name="Hornburger P."/>
            <person name="Mueller R.-W."/>
            <person name="Bruemmer F."/>
            <person name="Labrenz M."/>
            <person name="Spormann A.M."/>
            <person name="Op den Camp H."/>
            <person name="Overmann J."/>
            <person name="Amann R."/>
            <person name="Jetten M.S.M."/>
            <person name="Mascher T."/>
            <person name="Medema M.H."/>
            <person name="Devos D.P."/>
            <person name="Kaster A.-K."/>
            <person name="Ovreas L."/>
            <person name="Rohde M."/>
            <person name="Galperin M.Y."/>
            <person name="Jogler C."/>
        </authorList>
    </citation>
    <scope>NUCLEOTIDE SEQUENCE [LARGE SCALE GENOMIC DNA]</scope>
    <source>
        <strain evidence="16 17">ElP</strain>
    </source>
</reference>
<dbReference type="Gene3D" id="3.30.2130.10">
    <property type="entry name" value="VC0802-like"/>
    <property type="match status" value="2"/>
</dbReference>
<dbReference type="InterPro" id="IPR018042">
    <property type="entry name" value="Aspartate_kinase_CS"/>
</dbReference>
<dbReference type="SUPFAM" id="SSF53633">
    <property type="entry name" value="Carbamate kinase-like"/>
    <property type="match status" value="1"/>
</dbReference>
<dbReference type="InterPro" id="IPR054352">
    <property type="entry name" value="ACT_Aspartokinase"/>
</dbReference>
<evidence type="ECO:0000256" key="12">
    <source>
        <dbReference type="ARBA" id="ARBA00047872"/>
    </source>
</evidence>
<evidence type="ECO:0000313" key="16">
    <source>
        <dbReference type="EMBL" id="QDV33189.1"/>
    </source>
</evidence>
<dbReference type="Proteomes" id="UP000317835">
    <property type="component" value="Chromosome"/>
</dbReference>
<dbReference type="PROSITE" id="PS51671">
    <property type="entry name" value="ACT"/>
    <property type="match status" value="3"/>
</dbReference>
<name>A0A518GX76_9BACT</name>
<evidence type="ECO:0000259" key="15">
    <source>
        <dbReference type="PROSITE" id="PS51671"/>
    </source>
</evidence>
<dbReference type="InterPro" id="IPR002912">
    <property type="entry name" value="ACT_dom"/>
</dbReference>
<dbReference type="PROSITE" id="PS00324">
    <property type="entry name" value="ASPARTOKINASE"/>
    <property type="match status" value="1"/>
</dbReference>
<evidence type="ECO:0000256" key="9">
    <source>
        <dbReference type="ARBA" id="ARBA00022777"/>
    </source>
</evidence>
<dbReference type="UniPathway" id="UPA00051">
    <property type="reaction ID" value="UER00462"/>
</dbReference>
<dbReference type="Pfam" id="PF22468">
    <property type="entry name" value="ACT_9"/>
    <property type="match status" value="3"/>
</dbReference>
<comment type="pathway">
    <text evidence="3 13">Amino-acid biosynthesis; L-threonine biosynthesis; L-threonine from L-aspartate: step 1/5.</text>
</comment>
<dbReference type="NCBIfam" id="NF005155">
    <property type="entry name" value="PRK06635.1-4"/>
    <property type="match status" value="1"/>
</dbReference>
<comment type="similarity">
    <text evidence="4">Belongs to the aspartokinase family.</text>
</comment>
<dbReference type="SUPFAM" id="SSF55021">
    <property type="entry name" value="ACT-like"/>
    <property type="match status" value="4"/>
</dbReference>
<gene>
    <name evidence="16" type="primary">lysC</name>
    <name evidence="16" type="ORF">ElP_10310</name>
</gene>
<keyword evidence="10" id="KW-0067">ATP-binding</keyword>
<dbReference type="GO" id="GO:0009088">
    <property type="term" value="P:threonine biosynthetic process"/>
    <property type="evidence" value="ECO:0007669"/>
    <property type="project" value="UniProtKB-UniPathway"/>
</dbReference>
<dbReference type="PANTHER" id="PTHR21499:SF3">
    <property type="entry name" value="ASPARTOKINASE"/>
    <property type="match status" value="1"/>
</dbReference>
<evidence type="ECO:0000256" key="11">
    <source>
        <dbReference type="ARBA" id="ARBA00023154"/>
    </source>
</evidence>
<keyword evidence="9 16" id="KW-0418">Kinase</keyword>
<dbReference type="Gene3D" id="3.40.1160.10">
    <property type="entry name" value="Acetylglutamate kinase-like"/>
    <property type="match status" value="1"/>
</dbReference>
<dbReference type="NCBIfam" id="NF005656">
    <property type="entry name" value="PRK07431.1"/>
    <property type="match status" value="1"/>
</dbReference>
<dbReference type="NCBIfam" id="TIGR00656">
    <property type="entry name" value="asp_kin_monofn"/>
    <property type="match status" value="1"/>
</dbReference>
<dbReference type="GO" id="GO:0009089">
    <property type="term" value="P:lysine biosynthetic process via diaminopimelate"/>
    <property type="evidence" value="ECO:0007669"/>
    <property type="project" value="UniProtKB-UniPathway"/>
</dbReference>
<evidence type="ECO:0000256" key="13">
    <source>
        <dbReference type="RuleBase" id="RU004249"/>
    </source>
</evidence>
<keyword evidence="7 16" id="KW-0808">Transferase</keyword>
<sequence>MPLVVQKFGGTSVADADKILSAARRAIRAHREGKQVIVVVSARGHTTDELIGLAREITERPPAREMDMLLATGEQVSVALMAMAIQGLGVPAISFTGAQIGIVTDSFHTKARIRNISTERIQQALDDGQVVIVAGFQGVDEHYNITTLGRGGSDTTAVALAAVLGADACEIYTDVDGVYTTDPRIVAEARKIDRISYDEMLELASLGAGVMHSRSVEFAKKFGVPIHVRSSFADAEGTWIVAEEDARLLGASVTGAALAKDEARVTVLGVPDRPGVVHALFRRIAEKNIVVDMIVQNVATRGRTEVSFTVSGGDLAETLMVAEHAAREIGAGGVTHDPEVAKVSVVGLGMRVHTGVAQAMFEALGGAGVNIQMITTSEIKISVLVDRSSAADALRAVHRAFELERPRLDDRREFAPPRRRPADRNPLAGPEAGSLVGGLGGMEDLVVSGVELDEHQARVTLLNVPDRPGYASKAFRSIAEAGVNVDMIVQNVRTTEGDTRLSITVPREDADRAASAASAAVGDPGDVLVEPGMAKLSVVGIGMRTHTGVATRMFGALADAGINIALINTSEVRVNVLTDLDRGREGLDALGRAFDLDRARPAAGAPRT</sequence>
<accession>A0A518GX76</accession>
<dbReference type="InterPro" id="IPR001341">
    <property type="entry name" value="Asp_kinase"/>
</dbReference>
<dbReference type="RefSeq" id="WP_145267591.1">
    <property type="nucleotide sequence ID" value="NZ_CP036426.1"/>
</dbReference>
<dbReference type="InterPro" id="IPR001048">
    <property type="entry name" value="Asp/Glu/Uridylate_kinase"/>
</dbReference>
<evidence type="ECO:0000256" key="6">
    <source>
        <dbReference type="ARBA" id="ARBA00022605"/>
    </source>
</evidence>
<dbReference type="InterPro" id="IPR045865">
    <property type="entry name" value="ACT-like_dom_sf"/>
</dbReference>
<dbReference type="UniPathway" id="UPA00034">
    <property type="reaction ID" value="UER00015"/>
</dbReference>
<dbReference type="GO" id="GO:0004072">
    <property type="term" value="F:aspartate kinase activity"/>
    <property type="evidence" value="ECO:0007669"/>
    <property type="project" value="UniProtKB-EC"/>
</dbReference>
<dbReference type="InterPro" id="IPR005260">
    <property type="entry name" value="Asp_kin_monofn"/>
</dbReference>
<keyword evidence="17" id="KW-1185">Reference proteome</keyword>
<dbReference type="GO" id="GO:0005829">
    <property type="term" value="C:cytosol"/>
    <property type="evidence" value="ECO:0007669"/>
    <property type="project" value="TreeGrafter"/>
</dbReference>
<proteinExistence type="inferred from homology"/>
<evidence type="ECO:0000313" key="17">
    <source>
        <dbReference type="Proteomes" id="UP000317835"/>
    </source>
</evidence>
<evidence type="ECO:0000256" key="2">
    <source>
        <dbReference type="ARBA" id="ARBA00004986"/>
    </source>
</evidence>
<feature type="domain" description="ACT" evidence="15">
    <location>
        <begin position="265"/>
        <end position="343"/>
    </location>
</feature>
<feature type="domain" description="ACT" evidence="15">
    <location>
        <begin position="345"/>
        <end position="411"/>
    </location>
</feature>
<keyword evidence="6 13" id="KW-0028">Amino-acid biosynthesis</keyword>
<dbReference type="InterPro" id="IPR041740">
    <property type="entry name" value="AKii-LysC-BS"/>
</dbReference>
<comment type="pathway">
    <text evidence="2 13">Amino-acid biosynthesis; L-methionine biosynthesis via de novo pathway; L-homoserine from L-aspartate: step 1/3.</text>
</comment>
<keyword evidence="8" id="KW-0547">Nucleotide-binding</keyword>
<dbReference type="InterPro" id="IPR036393">
    <property type="entry name" value="AceGlu_kinase-like_sf"/>
</dbReference>
<dbReference type="GO" id="GO:0005524">
    <property type="term" value="F:ATP binding"/>
    <property type="evidence" value="ECO:0007669"/>
    <property type="project" value="UniProtKB-KW"/>
</dbReference>
<dbReference type="EC" id="2.7.2.4" evidence="5"/>
<dbReference type="Pfam" id="PF01842">
    <property type="entry name" value="ACT"/>
    <property type="match status" value="1"/>
</dbReference>
<feature type="compositionally biased region" description="Basic and acidic residues" evidence="14">
    <location>
        <begin position="412"/>
        <end position="423"/>
    </location>
</feature>
<feature type="domain" description="ACT" evidence="15">
    <location>
        <begin position="459"/>
        <end position="543"/>
    </location>
</feature>
<evidence type="ECO:0000256" key="10">
    <source>
        <dbReference type="ARBA" id="ARBA00022840"/>
    </source>
</evidence>
<dbReference type="AlphaFoldDB" id="A0A518GX76"/>